<keyword evidence="3 6" id="KW-1133">Transmembrane helix</keyword>
<evidence type="ECO:0000313" key="10">
    <source>
        <dbReference type="Proteomes" id="UP001303889"/>
    </source>
</evidence>
<feature type="region of interest" description="Disordered" evidence="5">
    <location>
        <begin position="914"/>
        <end position="959"/>
    </location>
</feature>
<feature type="region of interest" description="Disordered" evidence="5">
    <location>
        <begin position="330"/>
        <end position="706"/>
    </location>
</feature>
<feature type="transmembrane region" description="Helical" evidence="6">
    <location>
        <begin position="301"/>
        <end position="319"/>
    </location>
</feature>
<comment type="subcellular location">
    <subcellularLocation>
        <location evidence="1">Membrane</location>
        <topology evidence="1">Multi-pass membrane protein</topology>
    </subcellularLocation>
</comment>
<feature type="transmembrane region" description="Helical" evidence="6">
    <location>
        <begin position="135"/>
        <end position="156"/>
    </location>
</feature>
<feature type="compositionally biased region" description="Low complexity" evidence="5">
    <location>
        <begin position="974"/>
        <end position="988"/>
    </location>
</feature>
<evidence type="ECO:0000313" key="9">
    <source>
        <dbReference type="EMBL" id="KAK3897654.1"/>
    </source>
</evidence>
<feature type="transmembrane region" description="Helical" evidence="6">
    <location>
        <begin position="191"/>
        <end position="207"/>
    </location>
</feature>
<feature type="compositionally biased region" description="Low complexity" evidence="5">
    <location>
        <begin position="628"/>
        <end position="639"/>
    </location>
</feature>
<evidence type="ECO:0000256" key="2">
    <source>
        <dbReference type="ARBA" id="ARBA00022692"/>
    </source>
</evidence>
<organism evidence="9 10">
    <name type="scientific">Staphylotrichum tortipilum</name>
    <dbReference type="NCBI Taxonomy" id="2831512"/>
    <lineage>
        <taxon>Eukaryota</taxon>
        <taxon>Fungi</taxon>
        <taxon>Dikarya</taxon>
        <taxon>Ascomycota</taxon>
        <taxon>Pezizomycotina</taxon>
        <taxon>Sordariomycetes</taxon>
        <taxon>Sordariomycetidae</taxon>
        <taxon>Sordariales</taxon>
        <taxon>Chaetomiaceae</taxon>
        <taxon>Staphylotrichum</taxon>
    </lineage>
</organism>
<gene>
    <name evidence="9" type="ORF">C8A05DRAFT_38778</name>
</gene>
<evidence type="ECO:0000259" key="8">
    <source>
        <dbReference type="Pfam" id="PF13886"/>
    </source>
</evidence>
<evidence type="ECO:0000256" key="6">
    <source>
        <dbReference type="SAM" id="Phobius"/>
    </source>
</evidence>
<name>A0AAN6MBY8_9PEZI</name>
<dbReference type="PANTHER" id="PTHR39469:SF1">
    <property type="entry name" value="DUF4203 DOMAIN-CONTAINING PROTEIN"/>
    <property type="match status" value="1"/>
</dbReference>
<dbReference type="AlphaFoldDB" id="A0AAN6MBY8"/>
<feature type="compositionally biased region" description="Basic and acidic residues" evidence="5">
    <location>
        <begin position="645"/>
        <end position="658"/>
    </location>
</feature>
<protein>
    <recommendedName>
        <fullName evidence="8">TM7S3/TM198-like domain-containing protein</fullName>
    </recommendedName>
</protein>
<evidence type="ECO:0000256" key="5">
    <source>
        <dbReference type="SAM" id="MobiDB-lite"/>
    </source>
</evidence>
<feature type="region of interest" description="Disordered" evidence="5">
    <location>
        <begin position="1093"/>
        <end position="1112"/>
    </location>
</feature>
<keyword evidence="10" id="KW-1185">Reference proteome</keyword>
<feature type="transmembrane region" description="Helical" evidence="6">
    <location>
        <begin position="109"/>
        <end position="128"/>
    </location>
</feature>
<reference evidence="9" key="1">
    <citation type="journal article" date="2023" name="Mol. Phylogenet. Evol.">
        <title>Genome-scale phylogeny and comparative genomics of the fungal order Sordariales.</title>
        <authorList>
            <person name="Hensen N."/>
            <person name="Bonometti L."/>
            <person name="Westerberg I."/>
            <person name="Brannstrom I.O."/>
            <person name="Guillou S."/>
            <person name="Cros-Aarteil S."/>
            <person name="Calhoun S."/>
            <person name="Haridas S."/>
            <person name="Kuo A."/>
            <person name="Mondo S."/>
            <person name="Pangilinan J."/>
            <person name="Riley R."/>
            <person name="LaButti K."/>
            <person name="Andreopoulos B."/>
            <person name="Lipzen A."/>
            <person name="Chen C."/>
            <person name="Yan M."/>
            <person name="Daum C."/>
            <person name="Ng V."/>
            <person name="Clum A."/>
            <person name="Steindorff A."/>
            <person name="Ohm R.A."/>
            <person name="Martin F."/>
            <person name="Silar P."/>
            <person name="Natvig D.O."/>
            <person name="Lalanne C."/>
            <person name="Gautier V."/>
            <person name="Ament-Velasquez S.L."/>
            <person name="Kruys A."/>
            <person name="Hutchinson M.I."/>
            <person name="Powell A.J."/>
            <person name="Barry K."/>
            <person name="Miller A.N."/>
            <person name="Grigoriev I.V."/>
            <person name="Debuchy R."/>
            <person name="Gladieux P."/>
            <person name="Hiltunen Thoren M."/>
            <person name="Johannesson H."/>
        </authorList>
    </citation>
    <scope>NUCLEOTIDE SEQUENCE</scope>
    <source>
        <strain evidence="9">CBS 103.79</strain>
    </source>
</reference>
<feature type="compositionally biased region" description="Low complexity" evidence="5">
    <location>
        <begin position="65"/>
        <end position="79"/>
    </location>
</feature>
<feature type="compositionally biased region" description="Low complexity" evidence="5">
    <location>
        <begin position="553"/>
        <end position="562"/>
    </location>
</feature>
<dbReference type="GO" id="GO:0016020">
    <property type="term" value="C:membrane"/>
    <property type="evidence" value="ECO:0007669"/>
    <property type="project" value="UniProtKB-SubCell"/>
</dbReference>
<feature type="compositionally biased region" description="Basic and acidic residues" evidence="5">
    <location>
        <begin position="674"/>
        <end position="685"/>
    </location>
</feature>
<keyword evidence="7" id="KW-0732">Signal</keyword>
<dbReference type="InterPro" id="IPR025256">
    <property type="entry name" value="TM7S3/TM198-like_dom"/>
</dbReference>
<reference evidence="9" key="2">
    <citation type="submission" date="2023-05" db="EMBL/GenBank/DDBJ databases">
        <authorList>
            <consortium name="Lawrence Berkeley National Laboratory"/>
            <person name="Steindorff A."/>
            <person name="Hensen N."/>
            <person name="Bonometti L."/>
            <person name="Westerberg I."/>
            <person name="Brannstrom I.O."/>
            <person name="Guillou S."/>
            <person name="Cros-Aarteil S."/>
            <person name="Calhoun S."/>
            <person name="Haridas S."/>
            <person name="Kuo A."/>
            <person name="Mondo S."/>
            <person name="Pangilinan J."/>
            <person name="Riley R."/>
            <person name="Labutti K."/>
            <person name="Andreopoulos B."/>
            <person name="Lipzen A."/>
            <person name="Chen C."/>
            <person name="Yanf M."/>
            <person name="Daum C."/>
            <person name="Ng V."/>
            <person name="Clum A."/>
            <person name="Ohm R."/>
            <person name="Martin F."/>
            <person name="Silar P."/>
            <person name="Natvig D."/>
            <person name="Lalanne C."/>
            <person name="Gautier V."/>
            <person name="Ament-Velasquez S.L."/>
            <person name="Kruys A."/>
            <person name="Hutchinson M.I."/>
            <person name="Powell A.J."/>
            <person name="Barry K."/>
            <person name="Miller A.N."/>
            <person name="Grigoriev I.V."/>
            <person name="Debuchy R."/>
            <person name="Gladieux P."/>
            <person name="Thoren M.H."/>
            <person name="Johannesson H."/>
        </authorList>
    </citation>
    <scope>NUCLEOTIDE SEQUENCE</scope>
    <source>
        <strain evidence="9">CBS 103.79</strain>
    </source>
</reference>
<dbReference type="Pfam" id="PF13886">
    <property type="entry name" value="TM7S3_TM198"/>
    <property type="match status" value="1"/>
</dbReference>
<feature type="transmembrane region" description="Helical" evidence="6">
    <location>
        <begin position="219"/>
        <end position="236"/>
    </location>
</feature>
<evidence type="ECO:0000256" key="7">
    <source>
        <dbReference type="SAM" id="SignalP"/>
    </source>
</evidence>
<feature type="compositionally biased region" description="Polar residues" evidence="5">
    <location>
        <begin position="395"/>
        <end position="404"/>
    </location>
</feature>
<feature type="transmembrane region" description="Helical" evidence="6">
    <location>
        <begin position="162"/>
        <end position="184"/>
    </location>
</feature>
<keyword evidence="2 6" id="KW-0812">Transmembrane</keyword>
<keyword evidence="4 6" id="KW-0472">Membrane</keyword>
<accession>A0AAN6MBY8</accession>
<feature type="chain" id="PRO_5042891836" description="TM7S3/TM198-like domain-containing protein" evidence="7">
    <location>
        <begin position="25"/>
        <end position="1139"/>
    </location>
</feature>
<evidence type="ECO:0000256" key="1">
    <source>
        <dbReference type="ARBA" id="ARBA00004141"/>
    </source>
</evidence>
<evidence type="ECO:0000256" key="4">
    <source>
        <dbReference type="ARBA" id="ARBA00023136"/>
    </source>
</evidence>
<feature type="region of interest" description="Disordered" evidence="5">
    <location>
        <begin position="29"/>
        <end position="89"/>
    </location>
</feature>
<feature type="region of interest" description="Disordered" evidence="5">
    <location>
        <begin position="972"/>
        <end position="1025"/>
    </location>
</feature>
<feature type="compositionally biased region" description="Low complexity" evidence="5">
    <location>
        <begin position="944"/>
        <end position="955"/>
    </location>
</feature>
<proteinExistence type="predicted"/>
<sequence length="1139" mass="120946">MRLLQASPARALLCLFLLFGLATAGVLGPARRQEETSPSSSSPSPKPTEDGRTTTIPATVKPTGTPASSLSVSSTLASPRPTDSATSTLFNTTLPQGQLPLEPEITPGWAVSGTILLGTGIVYALFGVRTKRIHTFFSTALLAALGTTVLILYLMTPPVTNAVQGAFVVAAVCTGAALGGLAVLFQDLAECLGCLLGGLCLSMWLLTVHEGGLIQNTTGKVVFIAVFAFAGFCLYFSRWTRTYGLMACISFSGSTAAVLGIDCFSRAGLKEFWAYIWALNDRLFPDGAVTYPLTRGIRVELAVTILFFVVGIVSQLKLWRLIQDRRNKKSKVESSDVEQARPDEEENIGRQIEEATERERREWERVYGNGGAASPADSAVGDLDSEKPEGRSKRTSTTSATEVQSPGEKPQDGEVPTEPSEGSNGATGPAIIEKDAGDGRITVRVVKDDVPEGAQDPAEDVVNEKSAEAHGDSTAPAATTGASKSGPAPTIVPLPFKIPTERKEGDGPSPAAGDDDDGSSVAAVADDEEHEPTAQAPARNSGAPRNSLGLRRSPSQHSASSSPEKDLSEERYEPPVVPVRARDDSDSVVATWDDESSSGDADTAILDWSPQPQGGPSEGVEVERGQEEAGAGQQQSASADVPAAEGREDGAESPEPPKAKTASNPGEPAPTARGSEDSKREDATASHETPVNPPGDQSVGPESTESLRTVAARLTKSNLPAALPDVALTYRTNEWAKHLSIAEMPEPEVLQLAEPVPDEVDEQPAHVDVVELQKTAENGAPPPAAPRSVSAMSSYAANPAASRSSVRVSMSGAEMAGMVATAGDAQPYRAGPYRGSTMMMTRQNSALLAEPIAEEHGEYPSPAEAPGAQPIHPLLAASMSAPDLAAQQYAPQRPQTLIGMREMLLRSRASGIYGPMTNDTVYSPTPDPSSDAASLRNYHPHPPQQQQQHHQQQPDLDLDDLPLSHRRALIRQHNNNNNGSSSASSAGSIHNVPLPAPVPQATADTTPFDSHQPRRVSTLPSESTRQAQLAHFRNSIAVDLRRASVASASAPNLLTPSSGAAAQQSQMVYETNKQNEALRSIELQRGILMGRKEAEQRRKEVQKGEKERFEREFEERMRSGVLMGAHRDAMRRLQGGARS</sequence>
<comment type="caution">
    <text evidence="9">The sequence shown here is derived from an EMBL/GenBank/DDBJ whole genome shotgun (WGS) entry which is preliminary data.</text>
</comment>
<feature type="compositionally biased region" description="Basic and acidic residues" evidence="5">
    <location>
        <begin position="462"/>
        <end position="471"/>
    </location>
</feature>
<evidence type="ECO:0000256" key="3">
    <source>
        <dbReference type="ARBA" id="ARBA00022989"/>
    </source>
</evidence>
<dbReference type="PANTHER" id="PTHR39469">
    <property type="entry name" value="CHROMOSOME 1, WHOLE GENOME SHOTGUN SEQUENCE"/>
    <property type="match status" value="1"/>
</dbReference>
<feature type="domain" description="TM7S3/TM198-like" evidence="8">
    <location>
        <begin position="113"/>
        <end position="316"/>
    </location>
</feature>
<feature type="signal peptide" evidence="7">
    <location>
        <begin position="1"/>
        <end position="24"/>
    </location>
</feature>
<feature type="compositionally biased region" description="Basic and acidic residues" evidence="5">
    <location>
        <begin position="330"/>
        <end position="365"/>
    </location>
</feature>
<dbReference type="Proteomes" id="UP001303889">
    <property type="component" value="Unassembled WGS sequence"/>
</dbReference>
<dbReference type="EMBL" id="MU856102">
    <property type="protein sequence ID" value="KAK3897654.1"/>
    <property type="molecule type" value="Genomic_DNA"/>
</dbReference>
<feature type="compositionally biased region" description="Basic and acidic residues" evidence="5">
    <location>
        <begin position="563"/>
        <end position="573"/>
    </location>
</feature>